<dbReference type="SUPFAM" id="SSF55124">
    <property type="entry name" value="Nitrite/Sulfite reductase N-terminal domain-like"/>
    <property type="match status" value="2"/>
</dbReference>
<keyword evidence="5" id="KW-0408">Iron</keyword>
<evidence type="ECO:0000256" key="5">
    <source>
        <dbReference type="ARBA" id="ARBA00023004"/>
    </source>
</evidence>
<dbReference type="GO" id="GO:0051539">
    <property type="term" value="F:4 iron, 4 sulfur cluster binding"/>
    <property type="evidence" value="ECO:0007669"/>
    <property type="project" value="UniProtKB-KW"/>
</dbReference>
<evidence type="ECO:0000256" key="3">
    <source>
        <dbReference type="ARBA" id="ARBA00022723"/>
    </source>
</evidence>
<dbReference type="EC" id="1.8.7.1" evidence="9"/>
<dbReference type="InterPro" id="IPR006067">
    <property type="entry name" value="NO2/SO3_Rdtase_4Fe4S_dom"/>
</dbReference>
<gene>
    <name evidence="9" type="primary">sir</name>
    <name evidence="9" type="ORF">CLVI_06520</name>
</gene>
<dbReference type="GO" id="GO:0046872">
    <property type="term" value="F:metal ion binding"/>
    <property type="evidence" value="ECO:0007669"/>
    <property type="project" value="UniProtKB-KW"/>
</dbReference>
<evidence type="ECO:0000259" key="8">
    <source>
        <dbReference type="Pfam" id="PF03460"/>
    </source>
</evidence>
<dbReference type="Gene3D" id="3.90.480.10">
    <property type="entry name" value="Sulfite Reductase Hemoprotein,Domain 2"/>
    <property type="match status" value="1"/>
</dbReference>
<dbReference type="Gene3D" id="3.30.413.10">
    <property type="entry name" value="Sulfite Reductase Hemoprotein, domain 1"/>
    <property type="match status" value="2"/>
</dbReference>
<dbReference type="InterPro" id="IPR005117">
    <property type="entry name" value="NiRdtase/SiRdtase_haem-b_fer"/>
</dbReference>
<evidence type="ECO:0000313" key="10">
    <source>
        <dbReference type="Proteomes" id="UP000239471"/>
    </source>
</evidence>
<accession>A0A2T0BII8</accession>
<dbReference type="Proteomes" id="UP000239471">
    <property type="component" value="Unassembled WGS sequence"/>
</dbReference>
<dbReference type="GO" id="GO:0050311">
    <property type="term" value="F:sulfite reductase (ferredoxin) activity"/>
    <property type="evidence" value="ECO:0007669"/>
    <property type="project" value="UniProtKB-EC"/>
</dbReference>
<keyword evidence="2" id="KW-0349">Heme</keyword>
<evidence type="ECO:0000259" key="7">
    <source>
        <dbReference type="Pfam" id="PF01077"/>
    </source>
</evidence>
<dbReference type="PROSITE" id="PS00365">
    <property type="entry name" value="NIR_SIR"/>
    <property type="match status" value="1"/>
</dbReference>
<dbReference type="EMBL" id="PVXQ01000005">
    <property type="protein sequence ID" value="PRR83705.1"/>
    <property type="molecule type" value="Genomic_DNA"/>
</dbReference>
<protein>
    <submittedName>
        <fullName evidence="9">Sulfite reductase</fullName>
        <ecNumber evidence="9">1.8.7.1</ecNumber>
    </submittedName>
</protein>
<dbReference type="InterPro" id="IPR036136">
    <property type="entry name" value="Nit/Sulf_reduc_fer-like_dom_sf"/>
</dbReference>
<name>A0A2T0BII8_9CLOT</name>
<sequence>MYTYIILKVVKKLLNVNILLRLGCNERNVVKMDNLKSILLGEIPEFRELGHKFIKKEVTSMDFKKVSGGMGVYAHRGGAEFMVRLRIPSGIITKEDLKTVYNFAFKYNLNSVHLTTRQSIQIHSLSIDQICDIIEEGLKKDIYTRGAGGNFPRNVAMSPLAGVDPEEEFDVSPYANEVGKHILKKIHLYKLPRKMKIGFSNSEEDEAHCTATDLGFLAVKKDGKEYFRLFLGGGIGRNPALSVDYDELVEPKDVLYHVEAITNLFINEGDYENKAKARIRFIVQRMGKDEFIKCYKKYLQEAKDNNNLDVNPVTRYDRKPGIKTIVKNPRLFSQKQKGLYSVYFHPIGGNLKLDTMKRILDKLDKINGSEIRLTMTEGLYIRNLDGREAKDLIKLTKNLGGDTKLEQSVCCIGVPTCQIGVLNSQSTLEDTIKLFRDNNFTKDILPRVRISGCPNSCSVHEIGEIGLTGKMKKVEGQSRNVFELHMDGSHEIDKARLGINYGDLPQEKVPEFLYELAQLVDISDETFYKWIETSQEKFKELVEKYIV</sequence>
<dbReference type="PANTHER" id="PTHR32439">
    <property type="entry name" value="FERREDOXIN--NITRITE REDUCTASE, CHLOROPLASTIC"/>
    <property type="match status" value="1"/>
</dbReference>
<dbReference type="GO" id="GO:0020037">
    <property type="term" value="F:heme binding"/>
    <property type="evidence" value="ECO:0007669"/>
    <property type="project" value="InterPro"/>
</dbReference>
<organism evidence="9 10">
    <name type="scientific">Clostridium vincentii</name>
    <dbReference type="NCBI Taxonomy" id="52704"/>
    <lineage>
        <taxon>Bacteria</taxon>
        <taxon>Bacillati</taxon>
        <taxon>Bacillota</taxon>
        <taxon>Clostridia</taxon>
        <taxon>Eubacteriales</taxon>
        <taxon>Clostridiaceae</taxon>
        <taxon>Clostridium</taxon>
    </lineage>
</organism>
<evidence type="ECO:0000256" key="4">
    <source>
        <dbReference type="ARBA" id="ARBA00023002"/>
    </source>
</evidence>
<dbReference type="AlphaFoldDB" id="A0A2T0BII8"/>
<evidence type="ECO:0000313" key="9">
    <source>
        <dbReference type="EMBL" id="PRR83705.1"/>
    </source>
</evidence>
<dbReference type="InterPro" id="IPR045854">
    <property type="entry name" value="NO2/SO3_Rdtase_4Fe4S_sf"/>
</dbReference>
<dbReference type="SUPFAM" id="SSF56014">
    <property type="entry name" value="Nitrite and sulphite reductase 4Fe-4S domain-like"/>
    <property type="match status" value="2"/>
</dbReference>
<keyword evidence="10" id="KW-1185">Reference proteome</keyword>
<keyword evidence="6" id="KW-0411">Iron-sulfur</keyword>
<keyword evidence="1" id="KW-0004">4Fe-4S</keyword>
<keyword evidence="3" id="KW-0479">Metal-binding</keyword>
<evidence type="ECO:0000256" key="6">
    <source>
        <dbReference type="ARBA" id="ARBA00023014"/>
    </source>
</evidence>
<evidence type="ECO:0000256" key="2">
    <source>
        <dbReference type="ARBA" id="ARBA00022617"/>
    </source>
</evidence>
<dbReference type="PRINTS" id="PR00397">
    <property type="entry name" value="SIROHAEM"/>
</dbReference>
<dbReference type="Pfam" id="PF03460">
    <property type="entry name" value="NIR_SIR_ferr"/>
    <property type="match status" value="2"/>
</dbReference>
<evidence type="ECO:0000256" key="1">
    <source>
        <dbReference type="ARBA" id="ARBA00022485"/>
    </source>
</evidence>
<dbReference type="InterPro" id="IPR051329">
    <property type="entry name" value="NIR_SIR_4Fe-4S"/>
</dbReference>
<dbReference type="InterPro" id="IPR006066">
    <property type="entry name" value="NO2/SO3_Rdtase_FeS/sirohaem_BS"/>
</dbReference>
<keyword evidence="4 9" id="KW-0560">Oxidoreductase</keyword>
<dbReference type="PANTHER" id="PTHR32439:SF9">
    <property type="entry name" value="BLR3264 PROTEIN"/>
    <property type="match status" value="1"/>
</dbReference>
<comment type="caution">
    <text evidence="9">The sequence shown here is derived from an EMBL/GenBank/DDBJ whole genome shotgun (WGS) entry which is preliminary data.</text>
</comment>
<reference evidence="9 10" key="1">
    <citation type="submission" date="2018-03" db="EMBL/GenBank/DDBJ databases">
        <title>Genome sequence of Clostridium vincentii DSM 10228.</title>
        <authorList>
            <person name="Poehlein A."/>
            <person name="Daniel R."/>
        </authorList>
    </citation>
    <scope>NUCLEOTIDE SEQUENCE [LARGE SCALE GENOMIC DNA]</scope>
    <source>
        <strain evidence="9 10">DSM 10228</strain>
    </source>
</reference>
<dbReference type="Pfam" id="PF01077">
    <property type="entry name" value="NIR_SIR"/>
    <property type="match status" value="1"/>
</dbReference>
<feature type="domain" description="Nitrite/Sulfite reductase ferredoxin-like" evidence="8">
    <location>
        <begin position="74"/>
        <end position="136"/>
    </location>
</feature>
<proteinExistence type="predicted"/>
<feature type="domain" description="Nitrite/Sulfite reductase ferredoxin-like" evidence="8">
    <location>
        <begin position="334"/>
        <end position="396"/>
    </location>
</feature>
<feature type="domain" description="Nitrite/sulphite reductase 4Fe-4S" evidence="7">
    <location>
        <begin position="149"/>
        <end position="301"/>
    </location>
</feature>